<comment type="subcellular location">
    <subcellularLocation>
        <location evidence="1">Cell membrane</location>
        <topology evidence="1">Multi-pass membrane protein</topology>
    </subcellularLocation>
</comment>
<keyword evidence="4 6" id="KW-1133">Transmembrane helix</keyword>
<dbReference type="Proteomes" id="UP000198937">
    <property type="component" value="Unassembled WGS sequence"/>
</dbReference>
<feature type="transmembrane region" description="Helical" evidence="6">
    <location>
        <begin position="724"/>
        <end position="746"/>
    </location>
</feature>
<dbReference type="EMBL" id="FMIA01000002">
    <property type="protein sequence ID" value="SCL55216.1"/>
    <property type="molecule type" value="Genomic_DNA"/>
</dbReference>
<evidence type="ECO:0000313" key="8">
    <source>
        <dbReference type="EMBL" id="SCL55216.1"/>
    </source>
</evidence>
<dbReference type="GO" id="GO:0005886">
    <property type="term" value="C:plasma membrane"/>
    <property type="evidence" value="ECO:0007669"/>
    <property type="project" value="UniProtKB-SubCell"/>
</dbReference>
<feature type="transmembrane region" description="Helical" evidence="6">
    <location>
        <begin position="399"/>
        <end position="417"/>
    </location>
</feature>
<accession>A0A1C6UME5</accession>
<keyword evidence="2" id="KW-1003">Cell membrane</keyword>
<evidence type="ECO:0000256" key="6">
    <source>
        <dbReference type="SAM" id="Phobius"/>
    </source>
</evidence>
<feature type="transmembrane region" description="Helical" evidence="6">
    <location>
        <begin position="632"/>
        <end position="660"/>
    </location>
</feature>
<name>A0A1C6UME5_9ACTN</name>
<feature type="transmembrane region" description="Helical" evidence="6">
    <location>
        <begin position="21"/>
        <end position="43"/>
    </location>
</feature>
<dbReference type="Pfam" id="PF02687">
    <property type="entry name" value="FtsX"/>
    <property type="match status" value="1"/>
</dbReference>
<feature type="transmembrane region" description="Helical" evidence="6">
    <location>
        <begin position="681"/>
        <end position="704"/>
    </location>
</feature>
<reference evidence="8 9" key="1">
    <citation type="submission" date="2016-06" db="EMBL/GenBank/DDBJ databases">
        <authorList>
            <person name="Kjaerup R.B."/>
            <person name="Dalgaard T.S."/>
            <person name="Juul-Madsen H.R."/>
        </authorList>
    </citation>
    <scope>NUCLEOTIDE SEQUENCE [LARGE SCALE GENOMIC DNA]</scope>
    <source>
        <strain evidence="8 9">DSM 45577</strain>
    </source>
</reference>
<dbReference type="AlphaFoldDB" id="A0A1C6UME5"/>
<feature type="transmembrane region" description="Helical" evidence="6">
    <location>
        <begin position="280"/>
        <end position="301"/>
    </location>
</feature>
<dbReference type="RefSeq" id="WP_308472692.1">
    <property type="nucleotide sequence ID" value="NZ_BMMJ01000016.1"/>
</dbReference>
<evidence type="ECO:0000256" key="1">
    <source>
        <dbReference type="ARBA" id="ARBA00004651"/>
    </source>
</evidence>
<sequence length="758" mass="79342">MFRLAFKLGLSGRAAYAVHTITTFAVGAGSALLLFALSVAPATQVRSDRTSWMSSDLVVGSVPFGQDAATTVGTSTDYYRTSAIDVVIVAGTSTGSPVPPGIPRLPREGEAYFSPALHRLVSAQPPLTGRYGNSVGTIGAEALAGPDHLLVVRGVSPQAAAVTGTTVTSFPRHTAAAELDGVLRTLLLLAGVAVLAPIALFVAMATRLTSASRDERLARLRLAGAGPRTIRRMAGIESLIPGVGGVVLGLIFFAALRPVVARLDYDGQRWFTDDLWPGVWGVLTVVVAVPIVAALASQLTLRAVSRSPLASSARAVGRPVHPWRIVPLLLATPTLLWTLRETDATGTRWAMLSFAVLLASLILAGPWITQQIGVTLSRRGGPVALLAGRRLAADPRSGFRALGGVILAVLVCTLFVASTPAAVASLQSTTTIGQRDDTAQALVTSASTDRSRTVLDDVRRIEGIEAATLVYTGLASSAIGEPANVWIGDCGEMQSAARLTVSCADAPAVLADNVTTTVLTEGTLDLYNLSPRQVRPREAIIDPQDVTAQKVSVTTTASMPAEAGVDMPQVLLDSRTLTALTSQLRPSKLLFSYQDPTALEQARTIINQAVPASTVTIRQNSFDGYNEGVRRFYWLLAVGTTIVFVISSLGMVIAMVTGLIERRLPLSLLRATGAAVTSLRGAILLEAMVPLVALSLLAAVAGGVSGTVLATSSTQPAPVPWLGLLLPVTIGMATATVIVLLAARLVGRFTDTTRTRFE</sequence>
<feature type="transmembrane region" description="Helical" evidence="6">
    <location>
        <begin position="186"/>
        <end position="206"/>
    </location>
</feature>
<evidence type="ECO:0000313" key="9">
    <source>
        <dbReference type="Proteomes" id="UP000198937"/>
    </source>
</evidence>
<evidence type="ECO:0000256" key="5">
    <source>
        <dbReference type="ARBA" id="ARBA00023136"/>
    </source>
</evidence>
<gene>
    <name evidence="8" type="ORF">GA0070617_2895</name>
</gene>
<organism evidence="8 9">
    <name type="scientific">Micromonospora yangpuensis</name>
    <dbReference type="NCBI Taxonomy" id="683228"/>
    <lineage>
        <taxon>Bacteria</taxon>
        <taxon>Bacillati</taxon>
        <taxon>Actinomycetota</taxon>
        <taxon>Actinomycetes</taxon>
        <taxon>Micromonosporales</taxon>
        <taxon>Micromonosporaceae</taxon>
        <taxon>Micromonospora</taxon>
    </lineage>
</organism>
<dbReference type="InterPro" id="IPR003838">
    <property type="entry name" value="ABC3_permease_C"/>
</dbReference>
<evidence type="ECO:0000256" key="4">
    <source>
        <dbReference type="ARBA" id="ARBA00022989"/>
    </source>
</evidence>
<feature type="transmembrane region" description="Helical" evidence="6">
    <location>
        <begin position="238"/>
        <end position="260"/>
    </location>
</feature>
<feature type="transmembrane region" description="Helical" evidence="6">
    <location>
        <begin position="351"/>
        <end position="369"/>
    </location>
</feature>
<feature type="domain" description="ABC3 transporter permease C-terminal" evidence="7">
    <location>
        <begin position="191"/>
        <end position="299"/>
    </location>
</feature>
<dbReference type="STRING" id="683228.GA0070617_2895"/>
<evidence type="ECO:0000256" key="3">
    <source>
        <dbReference type="ARBA" id="ARBA00022692"/>
    </source>
</evidence>
<keyword evidence="9" id="KW-1185">Reference proteome</keyword>
<keyword evidence="5 6" id="KW-0472">Membrane</keyword>
<evidence type="ECO:0000259" key="7">
    <source>
        <dbReference type="Pfam" id="PF02687"/>
    </source>
</evidence>
<keyword evidence="3 6" id="KW-0812">Transmembrane</keyword>
<protein>
    <recommendedName>
        <fullName evidence="7">ABC3 transporter permease C-terminal domain-containing protein</fullName>
    </recommendedName>
</protein>
<proteinExistence type="predicted"/>
<evidence type="ECO:0000256" key="2">
    <source>
        <dbReference type="ARBA" id="ARBA00022475"/>
    </source>
</evidence>